<dbReference type="Proteomes" id="UP001319080">
    <property type="component" value="Unassembled WGS sequence"/>
</dbReference>
<dbReference type="GO" id="GO:0003677">
    <property type="term" value="F:DNA binding"/>
    <property type="evidence" value="ECO:0007669"/>
    <property type="project" value="InterPro"/>
</dbReference>
<dbReference type="InterPro" id="IPR001387">
    <property type="entry name" value="Cro/C1-type_HTH"/>
</dbReference>
<accession>A0AAP2DXB8</accession>
<organism evidence="2 3">
    <name type="scientific">Dawidia cretensis</name>
    <dbReference type="NCBI Taxonomy" id="2782350"/>
    <lineage>
        <taxon>Bacteria</taxon>
        <taxon>Pseudomonadati</taxon>
        <taxon>Bacteroidota</taxon>
        <taxon>Cytophagia</taxon>
        <taxon>Cytophagales</taxon>
        <taxon>Chryseotaleaceae</taxon>
        <taxon>Dawidia</taxon>
    </lineage>
</organism>
<dbReference type="InterPro" id="IPR010982">
    <property type="entry name" value="Lambda_DNA-bd_dom_sf"/>
</dbReference>
<evidence type="ECO:0000313" key="3">
    <source>
        <dbReference type="Proteomes" id="UP001319080"/>
    </source>
</evidence>
<dbReference type="CDD" id="cd00093">
    <property type="entry name" value="HTH_XRE"/>
    <property type="match status" value="1"/>
</dbReference>
<dbReference type="SMART" id="SM00530">
    <property type="entry name" value="HTH_XRE"/>
    <property type="match status" value="1"/>
</dbReference>
<sequence>MEKIDKEFEDALAKSLKTIGGNLKRLREAAEKDLTEVAKAVQIKAEVLETIEEGTHEIRVSQLARLCAYYNVTPVDLFKYSEA</sequence>
<protein>
    <submittedName>
        <fullName evidence="2">Helix-turn-helix domain-containing protein</fullName>
    </submittedName>
</protein>
<dbReference type="SUPFAM" id="SSF47413">
    <property type="entry name" value="lambda repressor-like DNA-binding domains"/>
    <property type="match status" value="1"/>
</dbReference>
<dbReference type="RefSeq" id="WP_254083337.1">
    <property type="nucleotide sequence ID" value="NZ_JAHESE010000003.1"/>
</dbReference>
<dbReference type="AlphaFoldDB" id="A0AAP2DXB8"/>
<evidence type="ECO:0000313" key="2">
    <source>
        <dbReference type="EMBL" id="MBT1707747.1"/>
    </source>
</evidence>
<dbReference type="PROSITE" id="PS50943">
    <property type="entry name" value="HTH_CROC1"/>
    <property type="match status" value="1"/>
</dbReference>
<feature type="domain" description="HTH cro/C1-type" evidence="1">
    <location>
        <begin position="23"/>
        <end position="77"/>
    </location>
</feature>
<comment type="caution">
    <text evidence="2">The sequence shown here is derived from an EMBL/GenBank/DDBJ whole genome shotgun (WGS) entry which is preliminary data.</text>
</comment>
<dbReference type="Gene3D" id="1.10.260.40">
    <property type="entry name" value="lambda repressor-like DNA-binding domains"/>
    <property type="match status" value="1"/>
</dbReference>
<name>A0AAP2DXB8_9BACT</name>
<dbReference type="Pfam" id="PF13560">
    <property type="entry name" value="HTH_31"/>
    <property type="match status" value="1"/>
</dbReference>
<evidence type="ECO:0000259" key="1">
    <source>
        <dbReference type="PROSITE" id="PS50943"/>
    </source>
</evidence>
<proteinExistence type="predicted"/>
<dbReference type="EMBL" id="JAHESE010000003">
    <property type="protein sequence ID" value="MBT1707747.1"/>
    <property type="molecule type" value="Genomic_DNA"/>
</dbReference>
<keyword evidence="3" id="KW-1185">Reference proteome</keyword>
<gene>
    <name evidence="2" type="ORF">KK062_05925</name>
</gene>
<reference evidence="2 3" key="1">
    <citation type="submission" date="2021-05" db="EMBL/GenBank/DDBJ databases">
        <title>A Polyphasic approach of four new species of the genus Ohtaekwangia: Ohtaekwangia histidinii sp. nov., Ohtaekwangia cretensis sp. nov., Ohtaekwangia indiensis sp. nov., Ohtaekwangia reichenbachii sp. nov. from diverse environment.</title>
        <authorList>
            <person name="Octaviana S."/>
        </authorList>
    </citation>
    <scope>NUCLEOTIDE SEQUENCE [LARGE SCALE GENOMIC DNA]</scope>
    <source>
        <strain evidence="2 3">PWU5</strain>
    </source>
</reference>